<dbReference type="PROSITE" id="PS00463">
    <property type="entry name" value="ZN2_CY6_FUNGAL_1"/>
    <property type="match status" value="1"/>
</dbReference>
<dbReference type="InterPro" id="IPR001138">
    <property type="entry name" value="Zn2Cys6_DnaBD"/>
</dbReference>
<dbReference type="CDD" id="cd00067">
    <property type="entry name" value="GAL4"/>
    <property type="match status" value="1"/>
</dbReference>
<proteinExistence type="predicted"/>
<name>A0A9P4S7S6_9PEZI</name>
<keyword evidence="1" id="KW-0539">Nucleus</keyword>
<gene>
    <name evidence="4" type="ORF">M501DRAFT_1018618</name>
</gene>
<dbReference type="EMBL" id="MU006102">
    <property type="protein sequence ID" value="KAF2836735.1"/>
    <property type="molecule type" value="Genomic_DNA"/>
</dbReference>
<dbReference type="PANTHER" id="PTHR47785:SF6">
    <property type="entry name" value="ZN(II)2CYS6 TRANSCRIPTION FACTOR (EUROFUNG)"/>
    <property type="match status" value="1"/>
</dbReference>
<dbReference type="InterPro" id="IPR053181">
    <property type="entry name" value="EcdB-like_regulator"/>
</dbReference>
<dbReference type="InterPro" id="IPR036864">
    <property type="entry name" value="Zn2-C6_fun-type_DNA-bd_sf"/>
</dbReference>
<sequence length="688" mass="77665">MVTPSSTSVSKPGVDGVDGGDVVDGEASTPPDISQRAQRGAIAAQACQTCRMRKTRCDEKRPKCALCVRINAECVYREPQPTKKDKSIQEILDGQKSHDQKLDLVISKLDGLGQLVNLSNRIFTSQAQTPTTYAKTSEAEESPFNSSIDPHSIPVSSPIVPELVPLVKPVTAPHKVLLWPEVQNELTKIPGIKEDLETLRCNGTHFFLKAELERYPKSLPTDCARGSHDSDLLPLLTRNRIEQYASIFGNTFNALYPILDMDIFCNVSVPKVLETGFIEGDSDAVICLLVCALGEIAHEGTFGAPISNGDSAESGLRGGSADEPPGLFLLDAACRRIGFILTQLDLEGVRALLLFALYYKSCGRHLAFWRMAVGASMAVQACMKCESADKYSRKGYTLDRLYWTCNLFESWYHFDLDLPKTGIREHESVNKFPSDIERFTVWDSDYYHIETQMTAQITLRGSIADIENNLHQAKFSQSENADNYNPPSSSLVLELDRQLLEWRHVLPENIQWSDDNPLAFTHKDGNAAFEIKRTADVEIFHLSADLGIAQLRSRYKQARFMIYRPFVFKVLHYPAFITQEERRFAGVCLQHALLWPIAMSPCRDKKRLIPYLFSWTQHFISILFILKFVQINDELRDIAEQYVDPKAFEQTIFLLVDWVRDIRQIDPMAQWAWPIVQSFFPFAPAGVV</sequence>
<dbReference type="GO" id="GO:0008270">
    <property type="term" value="F:zinc ion binding"/>
    <property type="evidence" value="ECO:0007669"/>
    <property type="project" value="InterPro"/>
</dbReference>
<dbReference type="SMART" id="SM00066">
    <property type="entry name" value="GAL4"/>
    <property type="match status" value="1"/>
</dbReference>
<comment type="caution">
    <text evidence="4">The sequence shown here is derived from an EMBL/GenBank/DDBJ whole genome shotgun (WGS) entry which is preliminary data.</text>
</comment>
<dbReference type="Gene3D" id="4.10.240.10">
    <property type="entry name" value="Zn(2)-C6 fungal-type DNA-binding domain"/>
    <property type="match status" value="1"/>
</dbReference>
<dbReference type="AlphaFoldDB" id="A0A9P4S7S6"/>
<feature type="region of interest" description="Disordered" evidence="2">
    <location>
        <begin position="1"/>
        <end position="37"/>
    </location>
</feature>
<dbReference type="CDD" id="cd12148">
    <property type="entry name" value="fungal_TF_MHR"/>
    <property type="match status" value="1"/>
</dbReference>
<keyword evidence="5" id="KW-1185">Reference proteome</keyword>
<dbReference type="SUPFAM" id="SSF57701">
    <property type="entry name" value="Zn2/Cys6 DNA-binding domain"/>
    <property type="match status" value="1"/>
</dbReference>
<dbReference type="GO" id="GO:0000981">
    <property type="term" value="F:DNA-binding transcription factor activity, RNA polymerase II-specific"/>
    <property type="evidence" value="ECO:0007669"/>
    <property type="project" value="InterPro"/>
</dbReference>
<reference evidence="4" key="1">
    <citation type="journal article" date="2020" name="Stud. Mycol.">
        <title>101 Dothideomycetes genomes: a test case for predicting lifestyles and emergence of pathogens.</title>
        <authorList>
            <person name="Haridas S."/>
            <person name="Albert R."/>
            <person name="Binder M."/>
            <person name="Bloem J."/>
            <person name="Labutti K."/>
            <person name="Salamov A."/>
            <person name="Andreopoulos B."/>
            <person name="Baker S."/>
            <person name="Barry K."/>
            <person name="Bills G."/>
            <person name="Bluhm B."/>
            <person name="Cannon C."/>
            <person name="Castanera R."/>
            <person name="Culley D."/>
            <person name="Daum C."/>
            <person name="Ezra D."/>
            <person name="Gonzalez J."/>
            <person name="Henrissat B."/>
            <person name="Kuo A."/>
            <person name="Liang C."/>
            <person name="Lipzen A."/>
            <person name="Lutzoni F."/>
            <person name="Magnuson J."/>
            <person name="Mondo S."/>
            <person name="Nolan M."/>
            <person name="Ohm R."/>
            <person name="Pangilinan J."/>
            <person name="Park H.-J."/>
            <person name="Ramirez L."/>
            <person name="Alfaro M."/>
            <person name="Sun H."/>
            <person name="Tritt A."/>
            <person name="Yoshinaga Y."/>
            <person name="Zwiers L.-H."/>
            <person name="Turgeon B."/>
            <person name="Goodwin S."/>
            <person name="Spatafora J."/>
            <person name="Crous P."/>
            <person name="Grigoriev I."/>
        </authorList>
    </citation>
    <scope>NUCLEOTIDE SEQUENCE</scope>
    <source>
        <strain evidence="4">CBS 101060</strain>
    </source>
</reference>
<feature type="compositionally biased region" description="Polar residues" evidence="2">
    <location>
        <begin position="1"/>
        <end position="10"/>
    </location>
</feature>
<dbReference type="Proteomes" id="UP000799429">
    <property type="component" value="Unassembled WGS sequence"/>
</dbReference>
<dbReference type="OrthoDB" id="6133115at2759"/>
<dbReference type="PANTHER" id="PTHR47785">
    <property type="entry name" value="ZN(II)2CYS6 TRANSCRIPTION FACTOR (EUROFUNG)-RELATED-RELATED"/>
    <property type="match status" value="1"/>
</dbReference>
<feature type="domain" description="Zn(2)-C6 fungal-type" evidence="3">
    <location>
        <begin position="46"/>
        <end position="76"/>
    </location>
</feature>
<organism evidence="4 5">
    <name type="scientific">Patellaria atrata CBS 101060</name>
    <dbReference type="NCBI Taxonomy" id="1346257"/>
    <lineage>
        <taxon>Eukaryota</taxon>
        <taxon>Fungi</taxon>
        <taxon>Dikarya</taxon>
        <taxon>Ascomycota</taxon>
        <taxon>Pezizomycotina</taxon>
        <taxon>Dothideomycetes</taxon>
        <taxon>Dothideomycetes incertae sedis</taxon>
        <taxon>Patellariales</taxon>
        <taxon>Patellariaceae</taxon>
        <taxon>Patellaria</taxon>
    </lineage>
</organism>
<dbReference type="Pfam" id="PF00172">
    <property type="entry name" value="Zn_clus"/>
    <property type="match status" value="1"/>
</dbReference>
<accession>A0A9P4S7S6</accession>
<protein>
    <recommendedName>
        <fullName evidence="3">Zn(2)-C6 fungal-type domain-containing protein</fullName>
    </recommendedName>
</protein>
<evidence type="ECO:0000313" key="5">
    <source>
        <dbReference type="Proteomes" id="UP000799429"/>
    </source>
</evidence>
<evidence type="ECO:0000259" key="3">
    <source>
        <dbReference type="PROSITE" id="PS50048"/>
    </source>
</evidence>
<dbReference type="PROSITE" id="PS50048">
    <property type="entry name" value="ZN2_CY6_FUNGAL_2"/>
    <property type="match status" value="1"/>
</dbReference>
<evidence type="ECO:0000256" key="1">
    <source>
        <dbReference type="ARBA" id="ARBA00023242"/>
    </source>
</evidence>
<feature type="region of interest" description="Disordered" evidence="2">
    <location>
        <begin position="129"/>
        <end position="148"/>
    </location>
</feature>
<evidence type="ECO:0000256" key="2">
    <source>
        <dbReference type="SAM" id="MobiDB-lite"/>
    </source>
</evidence>
<evidence type="ECO:0000313" key="4">
    <source>
        <dbReference type="EMBL" id="KAF2836735.1"/>
    </source>
</evidence>